<dbReference type="SMR" id="A8HY17"/>
<feature type="domain" description="Acyl-ACP thioesterase-like C-terminal" evidence="13">
    <location>
        <begin position="257"/>
        <end position="318"/>
    </location>
</feature>
<dbReference type="Gene3D" id="3.10.129.10">
    <property type="entry name" value="Hotdog Thioesterase"/>
    <property type="match status" value="1"/>
</dbReference>
<dbReference type="GeneID" id="5722109"/>
<dbReference type="eggNOG" id="ENOG502QTE3">
    <property type="taxonomic scope" value="Eukaryota"/>
</dbReference>
<dbReference type="KEGG" id="cre:CHLRE_06g256750v5"/>
<dbReference type="RefSeq" id="XP_001696619.1">
    <property type="nucleotide sequence ID" value="XM_001696567.2"/>
</dbReference>
<dbReference type="PaxDb" id="3055-EDP08596"/>
<gene>
    <name evidence="14" type="ORF">CHLRE_06g256750v5</name>
</gene>
<evidence type="ECO:0000256" key="9">
    <source>
        <dbReference type="ARBA" id="ARBA00023098"/>
    </source>
</evidence>
<dbReference type="OMA" id="VVEMDTW"/>
<dbReference type="InterPro" id="IPR049427">
    <property type="entry name" value="Acyl-ACP_TE_C"/>
</dbReference>
<evidence type="ECO:0000256" key="2">
    <source>
        <dbReference type="ARBA" id="ARBA00006500"/>
    </source>
</evidence>
<keyword evidence="3 11" id="KW-0444">Lipid biosynthesis</keyword>
<dbReference type="Gramene" id="PNW81701">
    <property type="protein sequence ID" value="PNW81701"/>
    <property type="gene ID" value="CHLRE_06g256750v5"/>
</dbReference>
<keyword evidence="6 11" id="KW-0378">Hydrolase</keyword>
<dbReference type="EMBL" id="CM008967">
    <property type="protein sequence ID" value="PNW81701.1"/>
    <property type="molecule type" value="Genomic_DNA"/>
</dbReference>
<evidence type="ECO:0000256" key="7">
    <source>
        <dbReference type="ARBA" id="ARBA00022832"/>
    </source>
</evidence>
<dbReference type="OrthoDB" id="618395at2759"/>
<dbReference type="GO" id="GO:0000036">
    <property type="term" value="F:acyl carrier activity"/>
    <property type="evidence" value="ECO:0000318"/>
    <property type="project" value="GO_Central"/>
</dbReference>
<keyword evidence="16" id="KW-0002">3D-structure</keyword>
<evidence type="ECO:0000259" key="13">
    <source>
        <dbReference type="Pfam" id="PF20791"/>
    </source>
</evidence>
<evidence type="ECO:0000256" key="8">
    <source>
        <dbReference type="ARBA" id="ARBA00022946"/>
    </source>
</evidence>
<evidence type="ECO:0000313" key="14">
    <source>
        <dbReference type="EMBL" id="PNW81701.1"/>
    </source>
</evidence>
<evidence type="ECO:0000256" key="10">
    <source>
        <dbReference type="ARBA" id="ARBA00023160"/>
    </source>
</evidence>
<dbReference type="InterPro" id="IPR002864">
    <property type="entry name" value="Acyl-ACP_thioesterase_NHD"/>
</dbReference>
<protein>
    <recommendedName>
        <fullName evidence="11">Acyl-[acyl-carrier-protein] hydrolase</fullName>
        <ecNumber evidence="11">3.1.2.-</ecNumber>
    </recommendedName>
</protein>
<keyword evidence="9 11" id="KW-0443">Lipid metabolism</keyword>
<keyword evidence="7 11" id="KW-0276">Fatty acid metabolism</keyword>
<evidence type="ECO:0000313" key="15">
    <source>
        <dbReference type="Proteomes" id="UP000006906"/>
    </source>
</evidence>
<keyword evidence="10 11" id="KW-0275">Fatty acid biosynthesis</keyword>
<evidence type="ECO:0000256" key="11">
    <source>
        <dbReference type="RuleBase" id="RU363096"/>
    </source>
</evidence>
<dbReference type="GO" id="GO:0009507">
    <property type="term" value="C:chloroplast"/>
    <property type="evidence" value="ECO:0007669"/>
    <property type="project" value="UniProtKB-SubCell"/>
</dbReference>
<dbReference type="STRING" id="3055.A8HY17"/>
<comment type="function">
    <text evidence="11">Plays an essential role in chain termination during de novo fatty acid synthesis.</text>
</comment>
<evidence type="ECO:0000256" key="5">
    <source>
        <dbReference type="ARBA" id="ARBA00022640"/>
    </source>
</evidence>
<dbReference type="InterPro" id="IPR029069">
    <property type="entry name" value="HotDog_dom_sf"/>
</dbReference>
<keyword evidence="4 11" id="KW-0150">Chloroplast</keyword>
<keyword evidence="15" id="KW-1185">Reference proteome</keyword>
<dbReference type="CDD" id="cd00586">
    <property type="entry name" value="4HBT"/>
    <property type="match status" value="1"/>
</dbReference>
<accession>A8HY17</accession>
<dbReference type="Proteomes" id="UP000006906">
    <property type="component" value="Chromosome 6"/>
</dbReference>
<dbReference type="InterPro" id="IPR045023">
    <property type="entry name" value="FATA/B"/>
</dbReference>
<evidence type="ECO:0000256" key="1">
    <source>
        <dbReference type="ARBA" id="ARBA00004229"/>
    </source>
</evidence>
<proteinExistence type="evidence at protein level"/>
<comment type="subcellular location">
    <subcellularLocation>
        <location evidence="1 11">Plastid</location>
        <location evidence="1 11">Chloroplast</location>
    </subcellularLocation>
</comment>
<evidence type="ECO:0000256" key="6">
    <source>
        <dbReference type="ARBA" id="ARBA00022801"/>
    </source>
</evidence>
<dbReference type="EC" id="3.1.2.-" evidence="11"/>
<dbReference type="FunCoup" id="A8HY17">
    <property type="interactions" value="234"/>
</dbReference>
<dbReference type="PANTHER" id="PTHR31727:SF6">
    <property type="entry name" value="OLEOYL-ACYL CARRIER PROTEIN THIOESTERASE 1, CHLOROPLASTIC"/>
    <property type="match status" value="1"/>
</dbReference>
<dbReference type="HOGENOM" id="CLU_045466_1_2_1"/>
<keyword evidence="5 11" id="KW-0934">Plastid</keyword>
<dbReference type="AlphaFoldDB" id="A8HY17"/>
<dbReference type="Pfam" id="PF20791">
    <property type="entry name" value="Acyl-ACP_TE_C"/>
    <property type="match status" value="1"/>
</dbReference>
<dbReference type="InParanoid" id="A8HY17"/>
<comment type="similarity">
    <text evidence="2 11">Belongs to the acyl-ACP thioesterase family.</text>
</comment>
<evidence type="ECO:0000259" key="12">
    <source>
        <dbReference type="Pfam" id="PF01643"/>
    </source>
</evidence>
<organism evidence="14 15">
    <name type="scientific">Chlamydomonas reinhardtii</name>
    <name type="common">Chlamydomonas smithii</name>
    <dbReference type="NCBI Taxonomy" id="3055"/>
    <lineage>
        <taxon>Eukaryota</taxon>
        <taxon>Viridiplantae</taxon>
        <taxon>Chlorophyta</taxon>
        <taxon>core chlorophytes</taxon>
        <taxon>Chlorophyceae</taxon>
        <taxon>CS clade</taxon>
        <taxon>Chlamydomonadales</taxon>
        <taxon>Chlamydomonadaceae</taxon>
        <taxon>Chlamydomonas</taxon>
    </lineage>
</organism>
<evidence type="ECO:0000256" key="3">
    <source>
        <dbReference type="ARBA" id="ARBA00022516"/>
    </source>
</evidence>
<dbReference type="PANTHER" id="PTHR31727">
    <property type="entry name" value="OLEOYL-ACYL CARRIER PROTEIN THIOESTERASE 1, CHLOROPLASTIC"/>
    <property type="match status" value="1"/>
</dbReference>
<feature type="domain" description="Acyl-ACP thioesterase N-terminal hotdog" evidence="12">
    <location>
        <begin position="89"/>
        <end position="222"/>
    </location>
</feature>
<evidence type="ECO:0007829" key="16">
    <source>
        <dbReference type="PDB" id="9MQF"/>
    </source>
</evidence>
<dbReference type="Pfam" id="PF01643">
    <property type="entry name" value="Acyl-ACP_TE"/>
    <property type="match status" value="1"/>
</dbReference>
<name>A8HY17_CHLRE</name>
<dbReference type="GO" id="GO:0016297">
    <property type="term" value="F:fatty acyl-[ACP] hydrolase activity"/>
    <property type="evidence" value="ECO:0000318"/>
    <property type="project" value="GO_Central"/>
</dbReference>
<dbReference type="PDB" id="9MQF">
    <property type="method" value="X-ray"/>
    <property type="resolution" value="2.50 A"/>
    <property type="chains" value="A=86-395"/>
</dbReference>
<sequence length="395" mass="43383">MRRFATLNEQAQSTASTSSSTRSVCARICSNRRRASIQPLGTVALGRRSGVACRSGVAVQAAAVVQEEYDVVIPKFPAPAAGAFLPDKRSFREEHRIRGYEVSPDQRATIVTVANLLQEVAGNHAVGMWGRTDEGFASLPSMKDLLFVMTRLQVRMYEYPKWGDVVAVETYFTEEGRLAFRREWKLMDVATGKLLGAGTSTWVTINTATRRLSKLPEDVRKRFLRFAPPSSVHILPPEETKKKLQDMELPGQVQSAQQVARRADMDMNGHINNVTYLAWTLESLPERVMSGGYKMQEIELDFKAECTAGNAIEAHCNPLDDHSASFVGPAPANGNGNGHAAEPAADSAPLYFLSMLQKCDENGCTELVRARTTWSRTLEGAKPAPPPLSELSAAQ</sequence>
<dbReference type="SUPFAM" id="SSF54637">
    <property type="entry name" value="Thioesterase/thiol ester dehydrase-isomerase"/>
    <property type="match status" value="2"/>
</dbReference>
<reference evidence="16" key="2">
    <citation type="journal article" date="2025" name="Biochemistry">
        <title>Structural Characterization of an Endogenous Algal Acyl-ACP Thioesterase.</title>
        <authorList>
            <person name="Chen J.A."/>
            <person name="Suo Y."/>
            <person name="Mayfield S.P."/>
            <person name="Burkart M.D."/>
        </authorList>
    </citation>
    <scope>X-RAY CRYSTALLOGRAPHY (2.50 ANGSTROMS) OF 86-395</scope>
</reference>
<keyword evidence="8" id="KW-0809">Transit peptide</keyword>
<evidence type="ECO:0000256" key="4">
    <source>
        <dbReference type="ARBA" id="ARBA00022528"/>
    </source>
</evidence>
<reference evidence="14 15" key="1">
    <citation type="journal article" date="2007" name="Science">
        <title>The Chlamydomonas genome reveals the evolution of key animal and plant functions.</title>
        <authorList>
            <person name="Merchant S.S."/>
            <person name="Prochnik S.E."/>
            <person name="Vallon O."/>
            <person name="Harris E.H."/>
            <person name="Karpowicz S.J."/>
            <person name="Witman G.B."/>
            <person name="Terry A."/>
            <person name="Salamov A."/>
            <person name="Fritz-Laylin L.K."/>
            <person name="Marechal-Drouard L."/>
            <person name="Marshall W.F."/>
            <person name="Qu L.H."/>
            <person name="Nelson D.R."/>
            <person name="Sanderfoot A.A."/>
            <person name="Spalding M.H."/>
            <person name="Kapitonov V.V."/>
            <person name="Ren Q."/>
            <person name="Ferris P."/>
            <person name="Lindquist E."/>
            <person name="Shapiro H."/>
            <person name="Lucas S.M."/>
            <person name="Grimwood J."/>
            <person name="Schmutz J."/>
            <person name="Cardol P."/>
            <person name="Cerutti H."/>
            <person name="Chanfreau G."/>
            <person name="Chen C.L."/>
            <person name="Cognat V."/>
            <person name="Croft M.T."/>
            <person name="Dent R."/>
            <person name="Dutcher S."/>
            <person name="Fernandez E."/>
            <person name="Fukuzawa H."/>
            <person name="Gonzalez-Ballester D."/>
            <person name="Gonzalez-Halphen D."/>
            <person name="Hallmann A."/>
            <person name="Hanikenne M."/>
            <person name="Hippler M."/>
            <person name="Inwood W."/>
            <person name="Jabbari K."/>
            <person name="Kalanon M."/>
            <person name="Kuras R."/>
            <person name="Lefebvre P.A."/>
            <person name="Lemaire S.D."/>
            <person name="Lobanov A.V."/>
            <person name="Lohr M."/>
            <person name="Manuell A."/>
            <person name="Meier I."/>
            <person name="Mets L."/>
            <person name="Mittag M."/>
            <person name="Mittelmeier T."/>
            <person name="Moroney J.V."/>
            <person name="Moseley J."/>
            <person name="Napoli C."/>
            <person name="Nedelcu A.M."/>
            <person name="Niyogi K."/>
            <person name="Novoselov S.V."/>
            <person name="Paulsen I.T."/>
            <person name="Pazour G."/>
            <person name="Purton S."/>
            <person name="Ral J.P."/>
            <person name="Riano-Pachon D.M."/>
            <person name="Riekhof W."/>
            <person name="Rymarquis L."/>
            <person name="Schroda M."/>
            <person name="Stern D."/>
            <person name="Umen J."/>
            <person name="Willows R."/>
            <person name="Wilson N."/>
            <person name="Zimmer S.L."/>
            <person name="Allmer J."/>
            <person name="Balk J."/>
            <person name="Bisova K."/>
            <person name="Chen C.J."/>
            <person name="Elias M."/>
            <person name="Gendler K."/>
            <person name="Hauser C."/>
            <person name="Lamb M.R."/>
            <person name="Ledford H."/>
            <person name="Long J.C."/>
            <person name="Minagawa J."/>
            <person name="Page M.D."/>
            <person name="Pan J."/>
            <person name="Pootakham W."/>
            <person name="Roje S."/>
            <person name="Rose A."/>
            <person name="Stahlberg E."/>
            <person name="Terauchi A.M."/>
            <person name="Yang P."/>
            <person name="Ball S."/>
            <person name="Bowler C."/>
            <person name="Dieckmann C.L."/>
            <person name="Gladyshev V.N."/>
            <person name="Green P."/>
            <person name="Jorgensen R."/>
            <person name="Mayfield S."/>
            <person name="Mueller-Roeber B."/>
            <person name="Rajamani S."/>
            <person name="Sayre R.T."/>
            <person name="Brokstein P."/>
            <person name="Dubchak I."/>
            <person name="Goodstein D."/>
            <person name="Hornick L."/>
            <person name="Huang Y.W."/>
            <person name="Jhaveri J."/>
            <person name="Luo Y."/>
            <person name="Martinez D."/>
            <person name="Ngau W.C."/>
            <person name="Otillar B."/>
            <person name="Poliakov A."/>
            <person name="Porter A."/>
            <person name="Szajkowski L."/>
            <person name="Werner G."/>
            <person name="Zhou K."/>
            <person name="Grigoriev I.V."/>
            <person name="Rokhsar D.S."/>
            <person name="Grossman A.R."/>
        </authorList>
    </citation>
    <scope>NUCLEOTIDE SEQUENCE [LARGE SCALE GENOMIC DNA]</scope>
    <source>
        <strain evidence="15">CC-503</strain>
    </source>
</reference>